<accession>A0A0K1NND9</accession>
<dbReference type="Proteomes" id="UP000060345">
    <property type="component" value="Chromosome 2"/>
</dbReference>
<evidence type="ECO:0000256" key="1">
    <source>
        <dbReference type="SAM" id="Phobius"/>
    </source>
</evidence>
<gene>
    <name evidence="2" type="ORF">ADJ77_12800</name>
</gene>
<feature type="transmembrane region" description="Helical" evidence="1">
    <location>
        <begin position="109"/>
        <end position="131"/>
    </location>
</feature>
<proteinExistence type="predicted"/>
<dbReference type="AlphaFoldDB" id="A0A0K1NND9"/>
<protein>
    <submittedName>
        <fullName evidence="2">Uncharacterized protein</fullName>
    </submittedName>
</protein>
<feature type="transmembrane region" description="Helical" evidence="1">
    <location>
        <begin position="51"/>
        <end position="70"/>
    </location>
</feature>
<dbReference type="EMBL" id="CP012075">
    <property type="protein sequence ID" value="AKU70592.1"/>
    <property type="molecule type" value="Genomic_DNA"/>
</dbReference>
<dbReference type="KEGG" id="pfus:ADJ77_12800"/>
<evidence type="ECO:0000313" key="3">
    <source>
        <dbReference type="Proteomes" id="UP000060345"/>
    </source>
</evidence>
<feature type="transmembrane region" description="Helical" evidence="1">
    <location>
        <begin position="20"/>
        <end position="45"/>
    </location>
</feature>
<organism evidence="2 3">
    <name type="scientific">Prevotella fusca JCM 17724</name>
    <dbReference type="NCBI Taxonomy" id="1236517"/>
    <lineage>
        <taxon>Bacteria</taxon>
        <taxon>Pseudomonadati</taxon>
        <taxon>Bacteroidota</taxon>
        <taxon>Bacteroidia</taxon>
        <taxon>Bacteroidales</taxon>
        <taxon>Prevotellaceae</taxon>
        <taxon>Prevotella</taxon>
    </lineage>
</organism>
<keyword evidence="1" id="KW-0812">Transmembrane</keyword>
<feature type="transmembrane region" description="Helical" evidence="1">
    <location>
        <begin position="77"/>
        <end position="97"/>
    </location>
</feature>
<sequence length="138" mass="16150">MKHKIFAWNQPFRNFIKVNLILAFLLPIVDQLALFLLLNIPSILFDAELSTVGVCASLVSFLSSFVVWAFRTYHWRVMALLEFLFSCVIYYIFYNLLYSVLGSHMNVTVFVYGILRTATSFFLIPLLYYGYRNSYDVQ</sequence>
<evidence type="ECO:0000313" key="2">
    <source>
        <dbReference type="EMBL" id="AKU70592.1"/>
    </source>
</evidence>
<reference evidence="2 3" key="1">
    <citation type="submission" date="2015-07" db="EMBL/GenBank/DDBJ databases">
        <authorList>
            <person name="Noorani M."/>
        </authorList>
    </citation>
    <scope>NUCLEOTIDE SEQUENCE [LARGE SCALE GENOMIC DNA]</scope>
    <source>
        <strain evidence="2 3">W1435</strain>
    </source>
</reference>
<name>A0A0K1NND9_9BACT</name>
<keyword evidence="1" id="KW-1133">Transmembrane helix</keyword>
<keyword evidence="1" id="KW-0472">Membrane</keyword>